<sequence length="392" mass="42707">MNGQECGASFRPGGVYKGPKYLSCRTTALAKPPFPTKSSPRTGRPAARRPERPGDAAKVEARTQELRGPARPSGAATLKRPMPAVLGPRIVSEEVGSLLVTEGWDDYRLLDMGEGEKLERYGALTVIRPEPQAMGPRRLAPSIWAAAGAAFTGDIEEDGPGRWRTEPGIGTAWEMRVMDIPVVCQLTSFRHVGIFAEQIAHWTWMVERLKAHRGPEKPRLLNLFGYTGIASLIAAQAGAEVTHVDASKKSVAWGRENQALAGLDAAPIRWIVDDAVKFAEREVRRGKRYDGILLDPPRFGRGPDGEVWSLEADLPYLLDLTRQILAPGPSFMVLTAYAIRASFLSIHEITADLLGHRAGTLSSGELAVRETGDPTRPGRLLATSMFSRFLGA</sequence>
<dbReference type="CDD" id="cd02440">
    <property type="entry name" value="AdoMet_MTases"/>
    <property type="match status" value="1"/>
</dbReference>
<evidence type="ECO:0000256" key="4">
    <source>
        <dbReference type="SAM" id="MobiDB-lite"/>
    </source>
</evidence>
<dbReference type="RefSeq" id="WP_101290025.1">
    <property type="nucleotide sequence ID" value="NZ_FOUQ01000004.1"/>
</dbReference>
<evidence type="ECO:0000313" key="6">
    <source>
        <dbReference type="EMBL" id="PKR88572.1"/>
    </source>
</evidence>
<dbReference type="InterPro" id="IPR019614">
    <property type="entry name" value="SAM-dep_methyl-trfase"/>
</dbReference>
<keyword evidence="1 6" id="KW-0489">Methyltransferase</keyword>
<dbReference type="GO" id="GO:0008168">
    <property type="term" value="F:methyltransferase activity"/>
    <property type="evidence" value="ECO:0007669"/>
    <property type="project" value="UniProtKB-KW"/>
</dbReference>
<feature type="region of interest" description="Disordered" evidence="4">
    <location>
        <begin position="27"/>
        <end position="79"/>
    </location>
</feature>
<dbReference type="GO" id="GO:0032259">
    <property type="term" value="P:methylation"/>
    <property type="evidence" value="ECO:0007669"/>
    <property type="project" value="UniProtKB-KW"/>
</dbReference>
<dbReference type="AlphaFoldDB" id="A0A1I4SVT6"/>
<evidence type="ECO:0000256" key="1">
    <source>
        <dbReference type="ARBA" id="ARBA00022603"/>
    </source>
</evidence>
<protein>
    <submittedName>
        <fullName evidence="6">SAM-dependent methyltransferase</fullName>
    </submittedName>
</protein>
<evidence type="ECO:0000259" key="5">
    <source>
        <dbReference type="Pfam" id="PF10672"/>
    </source>
</evidence>
<gene>
    <name evidence="6" type="ORF">CXZ10_14330</name>
</gene>
<dbReference type="Proteomes" id="UP000233491">
    <property type="component" value="Unassembled WGS sequence"/>
</dbReference>
<comment type="caution">
    <text evidence="6">The sequence shown here is derived from an EMBL/GenBank/DDBJ whole genome shotgun (WGS) entry which is preliminary data.</text>
</comment>
<evidence type="ECO:0000313" key="7">
    <source>
        <dbReference type="Proteomes" id="UP000233491"/>
    </source>
</evidence>
<keyword evidence="7" id="KW-1185">Reference proteome</keyword>
<keyword evidence="3" id="KW-0949">S-adenosyl-L-methionine</keyword>
<dbReference type="Gene3D" id="3.40.50.150">
    <property type="entry name" value="Vaccinia Virus protein VP39"/>
    <property type="match status" value="1"/>
</dbReference>
<dbReference type="EMBL" id="PJNW01000011">
    <property type="protein sequence ID" value="PKR88572.1"/>
    <property type="molecule type" value="Genomic_DNA"/>
</dbReference>
<dbReference type="InterPro" id="IPR029063">
    <property type="entry name" value="SAM-dependent_MTases_sf"/>
</dbReference>
<dbReference type="PANTHER" id="PTHR43042">
    <property type="entry name" value="SAM-DEPENDENT METHYLTRANSFERASE"/>
    <property type="match status" value="1"/>
</dbReference>
<feature type="compositionally biased region" description="Basic and acidic residues" evidence="4">
    <location>
        <begin position="48"/>
        <end position="65"/>
    </location>
</feature>
<reference evidence="6 7" key="1">
    <citation type="submission" date="2017-12" db="EMBL/GenBank/DDBJ databases">
        <title>Anaerobic carbon monoxide metabolism by Pleomorphomonas carboxyditropha sp. nov., a new mesophilic hydrogenogenic carboxidotroph.</title>
        <authorList>
            <person name="Esquivel-Elizondo S."/>
            <person name="Krajmalnik-Brown R."/>
        </authorList>
    </citation>
    <scope>NUCLEOTIDE SEQUENCE [LARGE SCALE GENOMIC DNA]</scope>
    <source>
        <strain evidence="6 7">R5-392</strain>
    </source>
</reference>
<feature type="domain" description="S-adenosylmethionine-dependent methyltransferase" evidence="5">
    <location>
        <begin position="191"/>
        <end position="343"/>
    </location>
</feature>
<proteinExistence type="predicted"/>
<dbReference type="PANTHER" id="PTHR43042:SF2">
    <property type="entry name" value="SAM-DEPENDENT METHYLTRANSFERASE"/>
    <property type="match status" value="1"/>
</dbReference>
<evidence type="ECO:0000256" key="2">
    <source>
        <dbReference type="ARBA" id="ARBA00022679"/>
    </source>
</evidence>
<dbReference type="Pfam" id="PF10672">
    <property type="entry name" value="Methyltrans_SAM"/>
    <property type="match status" value="1"/>
</dbReference>
<dbReference type="OrthoDB" id="9805492at2"/>
<accession>A0A1I4SVT6</accession>
<dbReference type="SUPFAM" id="SSF53335">
    <property type="entry name" value="S-adenosyl-L-methionine-dependent methyltransferases"/>
    <property type="match status" value="1"/>
</dbReference>
<organism evidence="6 7">
    <name type="scientific">Pleomorphomonas diazotrophica</name>
    <dbReference type="NCBI Taxonomy" id="1166257"/>
    <lineage>
        <taxon>Bacteria</taxon>
        <taxon>Pseudomonadati</taxon>
        <taxon>Pseudomonadota</taxon>
        <taxon>Alphaproteobacteria</taxon>
        <taxon>Hyphomicrobiales</taxon>
        <taxon>Pleomorphomonadaceae</taxon>
        <taxon>Pleomorphomonas</taxon>
    </lineage>
</organism>
<dbReference type="Gene3D" id="2.60.40.1180">
    <property type="entry name" value="Golgi alpha-mannosidase II"/>
    <property type="match status" value="1"/>
</dbReference>
<dbReference type="InterPro" id="IPR013780">
    <property type="entry name" value="Glyco_hydro_b"/>
</dbReference>
<evidence type="ECO:0000256" key="3">
    <source>
        <dbReference type="ARBA" id="ARBA00022691"/>
    </source>
</evidence>
<keyword evidence="2 6" id="KW-0808">Transferase</keyword>
<name>A0A1I4SVT6_9HYPH</name>